<comment type="caution">
    <text evidence="3">The sequence shown here is derived from an EMBL/GenBank/DDBJ whole genome shotgun (WGS) entry which is preliminary data.</text>
</comment>
<feature type="compositionally biased region" description="Polar residues" evidence="1">
    <location>
        <begin position="465"/>
        <end position="479"/>
    </location>
</feature>
<feature type="compositionally biased region" description="Basic and acidic residues" evidence="1">
    <location>
        <begin position="404"/>
        <end position="428"/>
    </location>
</feature>
<feature type="compositionally biased region" description="Acidic residues" evidence="1">
    <location>
        <begin position="724"/>
        <end position="733"/>
    </location>
</feature>
<evidence type="ECO:0000256" key="1">
    <source>
        <dbReference type="SAM" id="MobiDB-lite"/>
    </source>
</evidence>
<sequence>MSANSLPQGFAAMRIWPTTAFVCCAVILLSARIAQSLPTICGKRLPWRVGSHDFVEESKGFVLFVAFMPLFNQPAHDQMKKFKELAERLKQVRFVVIAPKDDDLRNVERFRREFAPITFEIDNDDDNVWNTLQIQNNDILVYDRCGRLSVSIRSPRSNILEHQEPVNSLYSAMNYARCGWCKYDTRSKTIYLPELQVSSSVSGYFTGVRRSTACGDVQNTVKVQTIPCVSRFSKRKPSESPASPPSSHRMPPHWSSPIYLDHIRAYMHPWHSSKGTKEDLSVQKTRKITITRKSSTTVDNEKSDNIVQVQFTGIQPQSIHLLDQQVSPVPQTSDVENEATRRTTDAKSGNEATRQSSGGVSSHDKSTQIPERGQLLQTSRPFDVRAHHDQIRVENANQPQSVAKKSDRPDVSQHYSESAERIHSEKNRQSSASSEPEPRPQETMGSRAYHRRLPFHYPQRDEHPSQVSSDQRQQQYNDRNTVEPVHSQDQQKSRQTEYTTHLQRTYDYDSRRTSQSVQDSTTEMREPPRGSADSGRRGEHDDRTRDQYEVRGESREHTQKWQSGGYRWPEQPVRTHSAEHRMERPSEVNADVDRQSALRDEYRESPDFVERRRQEAERILEEQRRLEERRQLEEQRRIEEERRRDEQWQLAEQRRLEQQRMIEERRIADVIAQRSSDLLSHNGQSRDSGRSASTMRESEAHRTSDDQESRAKEKLQGLTSVYGAEDDGDEYVDYSETSSISRGTTTGIPPLRDQIPPTQAPPTEWPGSLIFDEIPCAAFTDQICHDQVKKNGIAKRPSCCKKGVYFTDICIPGKCSDETTQICCAQKFLQAKFQCCHNDSLSTTAPGDQFSRCCFENFVDEDDLCCPPSLSRHHWRSVHEICLPNVRADLHGVRLSADLGDGQEVALDFSSDKSWDFTCPRFEHAPAQFSYIPENDDNADDGDNGF</sequence>
<accession>A0ABD6EGA1</accession>
<feature type="compositionally biased region" description="Basic and acidic residues" evidence="1">
    <location>
        <begin position="696"/>
        <end position="715"/>
    </location>
</feature>
<protein>
    <recommendedName>
        <fullName evidence="2">Selenoprotein P N-terminal domain-containing protein</fullName>
    </recommendedName>
</protein>
<feature type="region of interest" description="Disordered" evidence="1">
    <location>
        <begin position="392"/>
        <end position="612"/>
    </location>
</feature>
<feature type="compositionally biased region" description="Polar residues" evidence="1">
    <location>
        <begin position="676"/>
        <end position="695"/>
    </location>
</feature>
<evidence type="ECO:0000313" key="4">
    <source>
        <dbReference type="Proteomes" id="UP001608902"/>
    </source>
</evidence>
<feature type="region of interest" description="Disordered" evidence="1">
    <location>
        <begin position="232"/>
        <end position="253"/>
    </location>
</feature>
<feature type="region of interest" description="Disordered" evidence="1">
    <location>
        <begin position="326"/>
        <end position="377"/>
    </location>
</feature>
<dbReference type="EMBL" id="JBGFUD010001537">
    <property type="protein sequence ID" value="MFH4976421.1"/>
    <property type="molecule type" value="Genomic_DNA"/>
</dbReference>
<evidence type="ECO:0000259" key="2">
    <source>
        <dbReference type="Pfam" id="PF04592"/>
    </source>
</evidence>
<dbReference type="InterPro" id="IPR007671">
    <property type="entry name" value="Selenoprotein-P_N"/>
</dbReference>
<keyword evidence="4" id="KW-1185">Reference proteome</keyword>
<dbReference type="Proteomes" id="UP001608902">
    <property type="component" value="Unassembled WGS sequence"/>
</dbReference>
<evidence type="ECO:0000313" key="3">
    <source>
        <dbReference type="EMBL" id="MFH4976421.1"/>
    </source>
</evidence>
<dbReference type="AlphaFoldDB" id="A0ABD6EGA1"/>
<feature type="compositionally biased region" description="Basic and acidic residues" evidence="1">
    <location>
        <begin position="522"/>
        <end position="559"/>
    </location>
</feature>
<feature type="compositionally biased region" description="Basic and acidic residues" evidence="1">
    <location>
        <begin position="576"/>
        <end position="612"/>
    </location>
</feature>
<gene>
    <name evidence="3" type="ORF">AB6A40_003130</name>
</gene>
<proteinExistence type="predicted"/>
<feature type="region of interest" description="Disordered" evidence="1">
    <location>
        <begin position="676"/>
        <end position="754"/>
    </location>
</feature>
<dbReference type="Pfam" id="PF04592">
    <property type="entry name" value="SelP_N"/>
    <property type="match status" value="1"/>
</dbReference>
<feature type="compositionally biased region" description="Polar residues" evidence="1">
    <location>
        <begin position="346"/>
        <end position="360"/>
    </location>
</feature>
<reference evidence="3 4" key="1">
    <citation type="submission" date="2024-08" db="EMBL/GenBank/DDBJ databases">
        <title>Gnathostoma spinigerum genome.</title>
        <authorList>
            <person name="Gonzalez-Bertolin B."/>
            <person name="Monzon S."/>
            <person name="Zaballos A."/>
            <person name="Jimenez P."/>
            <person name="Dekumyoy P."/>
            <person name="Varona S."/>
            <person name="Cuesta I."/>
            <person name="Sumanam S."/>
            <person name="Adisakwattana P."/>
            <person name="Gasser R.B."/>
            <person name="Hernandez-Gonzalez A."/>
            <person name="Young N.D."/>
            <person name="Perteguer M.J."/>
        </authorList>
    </citation>
    <scope>NUCLEOTIDE SEQUENCE [LARGE SCALE GENOMIC DNA]</scope>
    <source>
        <strain evidence="3">AL3</strain>
        <tissue evidence="3">Liver</tissue>
    </source>
</reference>
<feature type="compositionally biased region" description="Low complexity" evidence="1">
    <location>
        <begin position="735"/>
        <end position="748"/>
    </location>
</feature>
<feature type="domain" description="Selenoprotein P N-terminal" evidence="2">
    <location>
        <begin position="40"/>
        <end position="188"/>
    </location>
</feature>
<organism evidence="3 4">
    <name type="scientific">Gnathostoma spinigerum</name>
    <dbReference type="NCBI Taxonomy" id="75299"/>
    <lineage>
        <taxon>Eukaryota</taxon>
        <taxon>Metazoa</taxon>
        <taxon>Ecdysozoa</taxon>
        <taxon>Nematoda</taxon>
        <taxon>Chromadorea</taxon>
        <taxon>Rhabditida</taxon>
        <taxon>Spirurina</taxon>
        <taxon>Gnathostomatomorpha</taxon>
        <taxon>Gnathostomatoidea</taxon>
        <taxon>Gnathostomatidae</taxon>
        <taxon>Gnathostoma</taxon>
    </lineage>
</organism>
<name>A0ABD6EGA1_9BILA</name>